<name>A0A975K305_9SPHN</name>
<gene>
    <name evidence="3" type="ORF">KFK14_12610</name>
</gene>
<dbReference type="KEGG" id="spph:KFK14_12610"/>
<feature type="transmembrane region" description="Helical" evidence="2">
    <location>
        <begin position="29"/>
        <end position="48"/>
    </location>
</feature>
<dbReference type="Proteomes" id="UP000681425">
    <property type="component" value="Chromosome"/>
</dbReference>
<evidence type="ECO:0000256" key="1">
    <source>
        <dbReference type="SAM" id="MobiDB-lite"/>
    </source>
</evidence>
<dbReference type="RefSeq" id="WP_212607886.1">
    <property type="nucleotide sequence ID" value="NZ_CP073910.1"/>
</dbReference>
<evidence type="ECO:0000313" key="4">
    <source>
        <dbReference type="Proteomes" id="UP000681425"/>
    </source>
</evidence>
<protein>
    <submittedName>
        <fullName evidence="3">Uncharacterized protein</fullName>
    </submittedName>
</protein>
<accession>A0A975K305</accession>
<keyword evidence="2" id="KW-0472">Membrane</keyword>
<sequence length="50" mass="5083">MFVTRRPPIKGNKPVPSPARASTGGAGEAIIFILAALGAVGGLGYIFTQL</sequence>
<reference evidence="3" key="1">
    <citation type="submission" date="2021-04" db="EMBL/GenBank/DDBJ databases">
        <title>Isolation of p-tert-butylphenol degrading bacteria Sphingobium phenoxybenzoativorans Tas13 from active sludge.</title>
        <authorList>
            <person name="Li Y."/>
        </authorList>
    </citation>
    <scope>NUCLEOTIDE SEQUENCE</scope>
    <source>
        <strain evidence="3">Tas13</strain>
    </source>
</reference>
<keyword evidence="4" id="KW-1185">Reference proteome</keyword>
<keyword evidence="2" id="KW-0812">Transmembrane</keyword>
<evidence type="ECO:0000256" key="2">
    <source>
        <dbReference type="SAM" id="Phobius"/>
    </source>
</evidence>
<feature type="region of interest" description="Disordered" evidence="1">
    <location>
        <begin position="1"/>
        <end position="21"/>
    </location>
</feature>
<proteinExistence type="predicted"/>
<keyword evidence="2" id="KW-1133">Transmembrane helix</keyword>
<organism evidence="3 4">
    <name type="scientific">Sphingobium phenoxybenzoativorans</name>
    <dbReference type="NCBI Taxonomy" id="1592790"/>
    <lineage>
        <taxon>Bacteria</taxon>
        <taxon>Pseudomonadati</taxon>
        <taxon>Pseudomonadota</taxon>
        <taxon>Alphaproteobacteria</taxon>
        <taxon>Sphingomonadales</taxon>
        <taxon>Sphingomonadaceae</taxon>
        <taxon>Sphingobium</taxon>
    </lineage>
</organism>
<evidence type="ECO:0000313" key="3">
    <source>
        <dbReference type="EMBL" id="QUT03991.1"/>
    </source>
</evidence>
<dbReference type="AlphaFoldDB" id="A0A975K305"/>
<dbReference type="EMBL" id="CP073910">
    <property type="protein sequence ID" value="QUT03991.1"/>
    <property type="molecule type" value="Genomic_DNA"/>
</dbReference>